<keyword evidence="7" id="KW-0540">Nuclease</keyword>
<dbReference type="InterPro" id="IPR013520">
    <property type="entry name" value="Ribonucl_H"/>
</dbReference>
<dbReference type="GO" id="GO:0008408">
    <property type="term" value="F:3'-5' exonuclease activity"/>
    <property type="evidence" value="ECO:0007669"/>
    <property type="project" value="TreeGrafter"/>
</dbReference>
<dbReference type="EMBL" id="UINC01044914">
    <property type="protein sequence ID" value="SVB51008.1"/>
    <property type="molecule type" value="Genomic_DNA"/>
</dbReference>
<dbReference type="PANTHER" id="PTHR30231:SF41">
    <property type="entry name" value="DNA POLYMERASE III SUBUNIT EPSILON"/>
    <property type="match status" value="1"/>
</dbReference>
<keyword evidence="4" id="KW-0808">Transferase</keyword>
<dbReference type="GO" id="GO:0003677">
    <property type="term" value="F:DNA binding"/>
    <property type="evidence" value="ECO:0007669"/>
    <property type="project" value="InterPro"/>
</dbReference>
<evidence type="ECO:0000256" key="2">
    <source>
        <dbReference type="ARBA" id="ARBA00001946"/>
    </source>
</evidence>
<evidence type="ECO:0000256" key="1">
    <source>
        <dbReference type="ARBA" id="ARBA00001936"/>
    </source>
</evidence>
<dbReference type="Gene3D" id="3.30.420.10">
    <property type="entry name" value="Ribonuclease H-like superfamily/Ribonuclease H"/>
    <property type="match status" value="1"/>
</dbReference>
<dbReference type="GO" id="GO:0003887">
    <property type="term" value="F:DNA-directed DNA polymerase activity"/>
    <property type="evidence" value="ECO:0007669"/>
    <property type="project" value="UniProtKB-KW"/>
</dbReference>
<keyword evidence="11" id="KW-0460">Magnesium</keyword>
<dbReference type="InterPro" id="IPR012337">
    <property type="entry name" value="RNaseH-like_sf"/>
</dbReference>
<keyword evidence="5" id="KW-0548">Nucleotidyltransferase</keyword>
<dbReference type="NCBIfam" id="TIGR00573">
    <property type="entry name" value="dnaq"/>
    <property type="match status" value="1"/>
</dbReference>
<dbReference type="NCBIfam" id="NF004316">
    <property type="entry name" value="PRK05711.1"/>
    <property type="match status" value="1"/>
</dbReference>
<evidence type="ECO:0000256" key="10">
    <source>
        <dbReference type="ARBA" id="ARBA00022839"/>
    </source>
</evidence>
<evidence type="ECO:0000313" key="15">
    <source>
        <dbReference type="EMBL" id="SVB51008.1"/>
    </source>
</evidence>
<dbReference type="InterPro" id="IPR006054">
    <property type="entry name" value="DnaQ"/>
</dbReference>
<dbReference type="InterPro" id="IPR036397">
    <property type="entry name" value="RNaseH_sf"/>
</dbReference>
<keyword evidence="10" id="KW-0269">Exonuclease</keyword>
<dbReference type="GO" id="GO:0005829">
    <property type="term" value="C:cytosol"/>
    <property type="evidence" value="ECO:0007669"/>
    <property type="project" value="TreeGrafter"/>
</dbReference>
<keyword evidence="13" id="KW-0464">Manganese</keyword>
<gene>
    <name evidence="15" type="ORF">METZ01_LOCUS203862</name>
</gene>
<keyword evidence="12" id="KW-0239">DNA-directed DNA polymerase</keyword>
<dbReference type="NCBIfam" id="TIGR01406">
    <property type="entry name" value="dnaQ_proteo"/>
    <property type="match status" value="1"/>
</dbReference>
<evidence type="ECO:0000256" key="8">
    <source>
        <dbReference type="ARBA" id="ARBA00022723"/>
    </source>
</evidence>
<name>A0A382EJV4_9ZZZZ</name>
<proteinExistence type="predicted"/>
<evidence type="ECO:0000256" key="3">
    <source>
        <dbReference type="ARBA" id="ARBA00020352"/>
    </source>
</evidence>
<comment type="cofactor">
    <cofactor evidence="2">
        <name>Mg(2+)</name>
        <dbReference type="ChEBI" id="CHEBI:18420"/>
    </cofactor>
</comment>
<evidence type="ECO:0000256" key="6">
    <source>
        <dbReference type="ARBA" id="ARBA00022705"/>
    </source>
</evidence>
<feature type="domain" description="Exonuclease" evidence="14">
    <location>
        <begin position="2"/>
        <end position="171"/>
    </location>
</feature>
<dbReference type="Pfam" id="PF00929">
    <property type="entry name" value="RNase_T"/>
    <property type="match status" value="1"/>
</dbReference>
<sequence>MREIILDTETTGLRPGEGHRIIEIAAIEIVDFIPTGKTYHQYINPERDVPQASTDIHGITSEFLYDKPTFNKIADEFIQFIQNDTIIAHNIDFDIGFINYELQNYGKSSLSNKKIDTVTIAREKFPGQGVSLDALCKRFAIDNTQREKHSATLDAELLAKVYIELLDAREPSLDLQQEESSQAQAHNFDISKIQNRNLPPRITDQEKQLHDEFIQTLGENSIWKKIK</sequence>
<evidence type="ECO:0000256" key="13">
    <source>
        <dbReference type="ARBA" id="ARBA00023211"/>
    </source>
</evidence>
<accession>A0A382EJV4</accession>
<evidence type="ECO:0000256" key="5">
    <source>
        <dbReference type="ARBA" id="ARBA00022695"/>
    </source>
</evidence>
<evidence type="ECO:0000256" key="12">
    <source>
        <dbReference type="ARBA" id="ARBA00022932"/>
    </source>
</evidence>
<dbReference type="GO" id="GO:0046872">
    <property type="term" value="F:metal ion binding"/>
    <property type="evidence" value="ECO:0007669"/>
    <property type="project" value="UniProtKB-KW"/>
</dbReference>
<dbReference type="GO" id="GO:0045004">
    <property type="term" value="P:DNA replication proofreading"/>
    <property type="evidence" value="ECO:0007669"/>
    <property type="project" value="TreeGrafter"/>
</dbReference>
<keyword evidence="9" id="KW-0378">Hydrolase</keyword>
<evidence type="ECO:0000256" key="11">
    <source>
        <dbReference type="ARBA" id="ARBA00022842"/>
    </source>
</evidence>
<dbReference type="SMART" id="SM00479">
    <property type="entry name" value="EXOIII"/>
    <property type="match status" value="1"/>
</dbReference>
<dbReference type="SUPFAM" id="SSF53098">
    <property type="entry name" value="Ribonuclease H-like"/>
    <property type="match status" value="1"/>
</dbReference>
<evidence type="ECO:0000256" key="7">
    <source>
        <dbReference type="ARBA" id="ARBA00022722"/>
    </source>
</evidence>
<dbReference type="InterPro" id="IPR006309">
    <property type="entry name" value="DnaQ_proteo"/>
</dbReference>
<evidence type="ECO:0000259" key="14">
    <source>
        <dbReference type="SMART" id="SM00479"/>
    </source>
</evidence>
<comment type="cofactor">
    <cofactor evidence="1">
        <name>Mn(2+)</name>
        <dbReference type="ChEBI" id="CHEBI:29035"/>
    </cofactor>
</comment>
<evidence type="ECO:0000256" key="9">
    <source>
        <dbReference type="ARBA" id="ARBA00022801"/>
    </source>
</evidence>
<organism evidence="15">
    <name type="scientific">marine metagenome</name>
    <dbReference type="NCBI Taxonomy" id="408172"/>
    <lineage>
        <taxon>unclassified sequences</taxon>
        <taxon>metagenomes</taxon>
        <taxon>ecological metagenomes</taxon>
    </lineage>
</organism>
<keyword evidence="8" id="KW-0479">Metal-binding</keyword>
<dbReference type="FunFam" id="3.30.420.10:FF:000012">
    <property type="entry name" value="DNA polymerase III subunit epsilon"/>
    <property type="match status" value="1"/>
</dbReference>
<evidence type="ECO:0000256" key="4">
    <source>
        <dbReference type="ARBA" id="ARBA00022679"/>
    </source>
</evidence>
<dbReference type="CDD" id="cd06131">
    <property type="entry name" value="DNA_pol_III_epsilon_Ecoli_like"/>
    <property type="match status" value="1"/>
</dbReference>
<keyword evidence="6" id="KW-0235">DNA replication</keyword>
<dbReference type="AlphaFoldDB" id="A0A382EJV4"/>
<dbReference type="PANTHER" id="PTHR30231">
    <property type="entry name" value="DNA POLYMERASE III SUBUNIT EPSILON"/>
    <property type="match status" value="1"/>
</dbReference>
<reference evidence="15" key="1">
    <citation type="submission" date="2018-05" db="EMBL/GenBank/DDBJ databases">
        <authorList>
            <person name="Lanie J.A."/>
            <person name="Ng W.-L."/>
            <person name="Kazmierczak K.M."/>
            <person name="Andrzejewski T.M."/>
            <person name="Davidsen T.M."/>
            <person name="Wayne K.J."/>
            <person name="Tettelin H."/>
            <person name="Glass J.I."/>
            <person name="Rusch D."/>
            <person name="Podicherti R."/>
            <person name="Tsui H.-C.T."/>
            <person name="Winkler M.E."/>
        </authorList>
    </citation>
    <scope>NUCLEOTIDE SEQUENCE</scope>
</reference>
<protein>
    <recommendedName>
        <fullName evidence="3">DNA polymerase III subunit epsilon</fullName>
    </recommendedName>
</protein>